<reference evidence="3 4" key="1">
    <citation type="submission" date="2018-08" db="EMBL/GenBank/DDBJ databases">
        <title>A genome reference for cultivated species of the human gut microbiota.</title>
        <authorList>
            <person name="Zou Y."/>
            <person name="Xue W."/>
            <person name="Luo G."/>
        </authorList>
    </citation>
    <scope>NUCLEOTIDE SEQUENCE [LARGE SCALE GENOMIC DNA]</scope>
    <source>
        <strain evidence="3 4">AF48-16</strain>
    </source>
</reference>
<gene>
    <name evidence="3" type="ORF">DW084_01940</name>
    <name evidence="2" type="ORF">GFU50_14340</name>
    <name evidence="1" type="ORF">P7I34_05850</name>
</gene>
<dbReference type="Proteomes" id="UP001253851">
    <property type="component" value="Unassembled WGS sequence"/>
</dbReference>
<evidence type="ECO:0000313" key="1">
    <source>
        <dbReference type="EMBL" id="MDT2982176.1"/>
    </source>
</evidence>
<evidence type="ECO:0000313" key="2">
    <source>
        <dbReference type="EMBL" id="QGN30621.1"/>
    </source>
</evidence>
<evidence type="ECO:0000313" key="3">
    <source>
        <dbReference type="EMBL" id="RHK07912.1"/>
    </source>
</evidence>
<sequence length="87" mass="10196">MNTYMKKNGAECCYVTLAFDGQQLVLTKPKGFFQERLVEIPVDEISHLTCDEHFGSQRIGFIHHNDYYEFYTCGLSVIDYMKEQLFV</sequence>
<dbReference type="GeneID" id="91574092"/>
<reference evidence="1 6" key="3">
    <citation type="submission" date="2023-03" db="EMBL/GenBank/DDBJ databases">
        <authorList>
            <person name="Shen W."/>
            <person name="Cai J."/>
        </authorList>
    </citation>
    <scope>NUCLEOTIDE SEQUENCE [LARGE SCALE GENOMIC DNA]</scope>
    <source>
        <strain evidence="1 6">B516</strain>
    </source>
</reference>
<evidence type="ECO:0000313" key="4">
    <source>
        <dbReference type="Proteomes" id="UP000286288"/>
    </source>
</evidence>
<dbReference type="EMBL" id="CP046123">
    <property type="protein sequence ID" value="QGN30621.1"/>
    <property type="molecule type" value="Genomic_DNA"/>
</dbReference>
<dbReference type="AlphaFoldDB" id="A0A1I1UG94"/>
<accession>A0A1I1UG94</accession>
<evidence type="ECO:0000313" key="6">
    <source>
        <dbReference type="Proteomes" id="UP001253851"/>
    </source>
</evidence>
<organism evidence="3 4">
    <name type="scientific">Enterococcus casseliflavus</name>
    <name type="common">Enterococcus flavescens</name>
    <dbReference type="NCBI Taxonomy" id="37734"/>
    <lineage>
        <taxon>Bacteria</taxon>
        <taxon>Bacillati</taxon>
        <taxon>Bacillota</taxon>
        <taxon>Bacilli</taxon>
        <taxon>Lactobacillales</taxon>
        <taxon>Enterococcaceae</taxon>
        <taxon>Enterococcus</taxon>
    </lineage>
</organism>
<proteinExistence type="predicted"/>
<name>A0A1I1UG94_ENTCA</name>
<protein>
    <submittedName>
        <fullName evidence="3">Uncharacterized protein</fullName>
    </submittedName>
</protein>
<reference evidence="2 5" key="2">
    <citation type="submission" date="2019-11" db="EMBL/GenBank/DDBJ databases">
        <title>Detection and genome characteristic of a blood enterococcus casselifavus isolate from Zhengzhou,china.</title>
        <authorList>
            <person name="Wen P."/>
        </authorList>
    </citation>
    <scope>NUCLEOTIDE SEQUENCE [LARGE SCALE GENOMIC DNA]</scope>
    <source>
        <strain evidence="2 5">EC291</strain>
    </source>
</reference>
<evidence type="ECO:0000313" key="5">
    <source>
        <dbReference type="Proteomes" id="UP000422837"/>
    </source>
</evidence>
<dbReference type="Proteomes" id="UP000286288">
    <property type="component" value="Unassembled WGS sequence"/>
</dbReference>
<dbReference type="Proteomes" id="UP000422837">
    <property type="component" value="Chromosome"/>
</dbReference>
<dbReference type="EMBL" id="QRMZ01000002">
    <property type="protein sequence ID" value="RHK07912.1"/>
    <property type="molecule type" value="Genomic_DNA"/>
</dbReference>
<dbReference type="EMBL" id="JARQDZ010000002">
    <property type="protein sequence ID" value="MDT2982176.1"/>
    <property type="molecule type" value="Genomic_DNA"/>
</dbReference>
<dbReference type="RefSeq" id="WP_005228502.1">
    <property type="nucleotide sequence ID" value="NZ_BAAAXK010000001.1"/>
</dbReference>